<evidence type="ECO:0000313" key="2">
    <source>
        <dbReference type="Proteomes" id="UP001282284"/>
    </source>
</evidence>
<dbReference type="InterPro" id="IPR029063">
    <property type="entry name" value="SAM-dependent_MTases_sf"/>
</dbReference>
<evidence type="ECO:0000313" key="1">
    <source>
        <dbReference type="EMBL" id="MDW0114641.1"/>
    </source>
</evidence>
<gene>
    <name evidence="1" type="ORF">QT711_15695</name>
</gene>
<dbReference type="Gene3D" id="3.40.50.150">
    <property type="entry name" value="Vaccinia Virus protein VP39"/>
    <property type="match status" value="1"/>
</dbReference>
<accession>A0ABU4GCL0</accession>
<dbReference type="GO" id="GO:0008168">
    <property type="term" value="F:methyltransferase activity"/>
    <property type="evidence" value="ECO:0007669"/>
    <property type="project" value="UniProtKB-KW"/>
</dbReference>
<reference evidence="1 2" key="1">
    <citation type="submission" date="2023-06" db="EMBL/GenBank/DDBJ databases">
        <title>Sporosarcina sp. nov., isolated from Korean traditional fermented seafood 'Jeotgal'.</title>
        <authorList>
            <person name="Yang A.I."/>
            <person name="Shin N.-R."/>
        </authorList>
    </citation>
    <scope>NUCLEOTIDE SEQUENCE [LARGE SCALE GENOMIC DNA]</scope>
    <source>
        <strain evidence="1 2">KCTC13119</strain>
    </source>
</reference>
<dbReference type="GO" id="GO:0032259">
    <property type="term" value="P:methylation"/>
    <property type="evidence" value="ECO:0007669"/>
    <property type="project" value="UniProtKB-KW"/>
</dbReference>
<dbReference type="CDD" id="cd02440">
    <property type="entry name" value="AdoMet_MTases"/>
    <property type="match status" value="1"/>
</dbReference>
<keyword evidence="2" id="KW-1185">Reference proteome</keyword>
<dbReference type="SUPFAM" id="SSF53335">
    <property type="entry name" value="S-adenosyl-L-methionine-dependent methyltransferases"/>
    <property type="match status" value="1"/>
</dbReference>
<keyword evidence="1" id="KW-0808">Transferase</keyword>
<dbReference type="RefSeq" id="WP_317945846.1">
    <property type="nucleotide sequence ID" value="NZ_JAUBDI010000019.1"/>
</dbReference>
<proteinExistence type="predicted"/>
<dbReference type="Proteomes" id="UP001282284">
    <property type="component" value="Unassembled WGS sequence"/>
</dbReference>
<sequence>MDPQIEFRMEDDLVLQVTQIHEQVGKPFTTMLDIGAGSGILARAMAKNGTEMTTVELVPELVEYAKSCSPDSITIHCGDFYTIQLQQQFDVVSYMDGFGVGTDEEQLFLLKRIAGWMKEDGCALIDIYQPSYWRKVNGQEMQIDEAFRKYGYDEENERMLDTWWHNDHPEDAVTQSLRCYTVEEISKLCQKAGLKIVAIFPGGAMDYDEWNYSSLVSLNECLAYRIKVKK</sequence>
<protein>
    <submittedName>
        <fullName evidence="1">Class I SAM-dependent methyltransferase</fullName>
        <ecNumber evidence="1">2.1.-.-</ecNumber>
    </submittedName>
</protein>
<name>A0ABU4GCL0_9BACL</name>
<dbReference type="EMBL" id="JAUBDI010000019">
    <property type="protein sequence ID" value="MDW0114641.1"/>
    <property type="molecule type" value="Genomic_DNA"/>
</dbReference>
<dbReference type="Pfam" id="PF13489">
    <property type="entry name" value="Methyltransf_23"/>
    <property type="match status" value="1"/>
</dbReference>
<keyword evidence="1" id="KW-0489">Methyltransferase</keyword>
<organism evidence="1 2">
    <name type="scientific">Sporosarcina saromensis</name>
    <dbReference type="NCBI Taxonomy" id="359365"/>
    <lineage>
        <taxon>Bacteria</taxon>
        <taxon>Bacillati</taxon>
        <taxon>Bacillota</taxon>
        <taxon>Bacilli</taxon>
        <taxon>Bacillales</taxon>
        <taxon>Caryophanaceae</taxon>
        <taxon>Sporosarcina</taxon>
    </lineage>
</organism>
<comment type="caution">
    <text evidence="1">The sequence shown here is derived from an EMBL/GenBank/DDBJ whole genome shotgun (WGS) entry which is preliminary data.</text>
</comment>
<dbReference type="EC" id="2.1.-.-" evidence="1"/>